<feature type="compositionally biased region" description="Basic and acidic residues" evidence="1">
    <location>
        <begin position="57"/>
        <end position="71"/>
    </location>
</feature>
<gene>
    <name evidence="2" type="ORF">OG442_00365</name>
</gene>
<proteinExistence type="predicted"/>
<evidence type="ECO:0000313" key="2">
    <source>
        <dbReference type="EMBL" id="WUX50136.1"/>
    </source>
</evidence>
<sequence>MLETFESRELLRPPYDAVDEHLNAYRPAEDHREEGTEEDAATRAATVAGSLVMVSSQDDKPLSSWDREHTPVSRPRYPASRHLRAVCTTSALVGTSTSVAPWGASSAQTRWAMRVLPLPLAARAESTYR</sequence>
<feature type="region of interest" description="Disordered" evidence="1">
    <location>
        <begin position="53"/>
        <end position="77"/>
    </location>
</feature>
<protein>
    <submittedName>
        <fullName evidence="2">Uncharacterized protein</fullName>
    </submittedName>
</protein>
<dbReference type="Proteomes" id="UP001432209">
    <property type="component" value="Chromosome"/>
</dbReference>
<evidence type="ECO:0000256" key="1">
    <source>
        <dbReference type="SAM" id="MobiDB-lite"/>
    </source>
</evidence>
<accession>A0ABZ1ZV27</accession>
<name>A0ABZ1ZV27_STRNV</name>
<organism evidence="2 3">
    <name type="scientific">Streptomyces niveus</name>
    <name type="common">Streptomyces spheroides</name>
    <dbReference type="NCBI Taxonomy" id="193462"/>
    <lineage>
        <taxon>Bacteria</taxon>
        <taxon>Bacillati</taxon>
        <taxon>Actinomycetota</taxon>
        <taxon>Actinomycetes</taxon>
        <taxon>Kitasatosporales</taxon>
        <taxon>Streptomycetaceae</taxon>
        <taxon>Streptomyces</taxon>
    </lineage>
</organism>
<reference evidence="2" key="1">
    <citation type="submission" date="2022-10" db="EMBL/GenBank/DDBJ databases">
        <title>The complete genomes of actinobacterial strains from the NBC collection.</title>
        <authorList>
            <person name="Joergensen T.S."/>
            <person name="Alvarez Arevalo M."/>
            <person name="Sterndorff E.B."/>
            <person name="Faurdal D."/>
            <person name="Vuksanovic O."/>
            <person name="Mourched A.-S."/>
            <person name="Charusanti P."/>
            <person name="Shaw S."/>
            <person name="Blin K."/>
            <person name="Weber T."/>
        </authorList>
    </citation>
    <scope>NUCLEOTIDE SEQUENCE</scope>
    <source>
        <strain evidence="2">NBC_01432</strain>
    </source>
</reference>
<dbReference type="EMBL" id="CP109495">
    <property type="protein sequence ID" value="WUX50136.1"/>
    <property type="molecule type" value="Genomic_DNA"/>
</dbReference>
<evidence type="ECO:0000313" key="3">
    <source>
        <dbReference type="Proteomes" id="UP001432209"/>
    </source>
</evidence>
<keyword evidence="3" id="KW-1185">Reference proteome</keyword>